<feature type="domain" description="GGDEF" evidence="2">
    <location>
        <begin position="348"/>
        <end position="482"/>
    </location>
</feature>
<dbReference type="PROSITE" id="PS50887">
    <property type="entry name" value="GGDEF"/>
    <property type="match status" value="1"/>
</dbReference>
<feature type="transmembrane region" description="Helical" evidence="1">
    <location>
        <begin position="38"/>
        <end position="57"/>
    </location>
</feature>
<accession>A0ABY8WQ45</accession>
<evidence type="ECO:0000259" key="2">
    <source>
        <dbReference type="PROSITE" id="PS50887"/>
    </source>
</evidence>
<dbReference type="NCBIfam" id="TIGR00254">
    <property type="entry name" value="GGDEF"/>
    <property type="match status" value="1"/>
</dbReference>
<evidence type="ECO:0000256" key="1">
    <source>
        <dbReference type="SAM" id="Phobius"/>
    </source>
</evidence>
<feature type="transmembrane region" description="Helical" evidence="1">
    <location>
        <begin position="7"/>
        <end position="26"/>
    </location>
</feature>
<feature type="transmembrane region" description="Helical" evidence="1">
    <location>
        <begin position="222"/>
        <end position="242"/>
    </location>
</feature>
<keyword evidence="3" id="KW-0808">Transferase</keyword>
<keyword evidence="1" id="KW-1133">Transmembrane helix</keyword>
<feature type="transmembrane region" description="Helical" evidence="1">
    <location>
        <begin position="131"/>
        <end position="149"/>
    </location>
</feature>
<dbReference type="InterPro" id="IPR000160">
    <property type="entry name" value="GGDEF_dom"/>
</dbReference>
<organism evidence="3 4">
    <name type="scientific">Actinoplanes oblitus</name>
    <dbReference type="NCBI Taxonomy" id="3040509"/>
    <lineage>
        <taxon>Bacteria</taxon>
        <taxon>Bacillati</taxon>
        <taxon>Actinomycetota</taxon>
        <taxon>Actinomycetes</taxon>
        <taxon>Micromonosporales</taxon>
        <taxon>Micromonosporaceae</taxon>
        <taxon>Actinoplanes</taxon>
    </lineage>
</organism>
<dbReference type="Pfam" id="PF00990">
    <property type="entry name" value="GGDEF"/>
    <property type="match status" value="1"/>
</dbReference>
<keyword evidence="3" id="KW-0548">Nucleotidyltransferase</keyword>
<dbReference type="SUPFAM" id="SSF55073">
    <property type="entry name" value="Nucleotide cyclase"/>
    <property type="match status" value="1"/>
</dbReference>
<dbReference type="InterPro" id="IPR029787">
    <property type="entry name" value="Nucleotide_cyclase"/>
</dbReference>
<protein>
    <submittedName>
        <fullName evidence="3">GGDEF domain-containing protein</fullName>
        <ecNumber evidence="3">2.7.7.65</ecNumber>
    </submittedName>
</protein>
<dbReference type="EMBL" id="CP126980">
    <property type="protein sequence ID" value="WIM99773.1"/>
    <property type="molecule type" value="Genomic_DNA"/>
</dbReference>
<evidence type="ECO:0000313" key="4">
    <source>
        <dbReference type="Proteomes" id="UP001240150"/>
    </source>
</evidence>
<feature type="transmembrane region" description="Helical" evidence="1">
    <location>
        <begin position="69"/>
        <end position="88"/>
    </location>
</feature>
<feature type="transmembrane region" description="Helical" evidence="1">
    <location>
        <begin position="100"/>
        <end position="119"/>
    </location>
</feature>
<keyword evidence="1" id="KW-0472">Membrane</keyword>
<dbReference type="EC" id="2.7.7.65" evidence="3"/>
<dbReference type="InterPro" id="IPR050469">
    <property type="entry name" value="Diguanylate_Cyclase"/>
</dbReference>
<dbReference type="Gene3D" id="3.30.70.270">
    <property type="match status" value="1"/>
</dbReference>
<dbReference type="InterPro" id="IPR043128">
    <property type="entry name" value="Rev_trsase/Diguanyl_cyclase"/>
</dbReference>
<feature type="transmembrane region" description="Helical" evidence="1">
    <location>
        <begin position="288"/>
        <end position="308"/>
    </location>
</feature>
<proteinExistence type="predicted"/>
<dbReference type="SMART" id="SM00267">
    <property type="entry name" value="GGDEF"/>
    <property type="match status" value="1"/>
</dbReference>
<feature type="transmembrane region" description="Helical" evidence="1">
    <location>
        <begin position="192"/>
        <end position="216"/>
    </location>
</feature>
<dbReference type="PANTHER" id="PTHR45138">
    <property type="entry name" value="REGULATORY COMPONENTS OF SENSORY TRANSDUCTION SYSTEM"/>
    <property type="match status" value="1"/>
</dbReference>
<gene>
    <name evidence="3" type="ORF">ACTOB_003435</name>
</gene>
<dbReference type="GO" id="GO:0052621">
    <property type="term" value="F:diguanylate cyclase activity"/>
    <property type="evidence" value="ECO:0007669"/>
    <property type="project" value="UniProtKB-EC"/>
</dbReference>
<evidence type="ECO:0000313" key="3">
    <source>
        <dbReference type="EMBL" id="WIM99773.1"/>
    </source>
</evidence>
<name>A0ABY8WQ45_9ACTN</name>
<sequence length="489" mass="51592">MAGRRLPLWIGPLLLAPVLTTAYYVAGHFAGGFAAVTQLLYSSASLTAVAGLVRGALRYRPRGARRPWLLLAAGQGSMLIGDLVYFVLGRSGEVPYPSVADLWYLGGSLGFTLGLLSLVRRRTPEWDLPSLLDATVVAVAVSLLGWVYLIHPLSAGATGPAQAATVAFPVMDLMLLSVGVRLMIGAGTRPRAFWLVMLWLVGVLIGDTTYAVQALLGTYDGVFVDGVWMCAVLCLAAAGLHPSMATVDEPSPAAAPDATRTRLAILAVASVVAPVTLGVQYLRGAALHVPEVTVACVVLFLLVLARMAGLVGVQRTMAITDGLTGLRTRRYLEEALRTEADRCRRTGASLAFVLVDVDHFKRVNDTYGHQAGDRVLVEVARRMRQVVRTGDVVARYGGEEFAVLLPGADPRSVAAIAGSIHRGVSTAPFAVGDDQLLSVTISVGVACLPDDTHEVAELTRIADQALYAAKASGRNRVVLAGTDPLPAAA</sequence>
<dbReference type="RefSeq" id="WP_284921211.1">
    <property type="nucleotide sequence ID" value="NZ_CP126980.1"/>
</dbReference>
<feature type="transmembrane region" description="Helical" evidence="1">
    <location>
        <begin position="161"/>
        <end position="180"/>
    </location>
</feature>
<keyword evidence="4" id="KW-1185">Reference proteome</keyword>
<dbReference type="Proteomes" id="UP001240150">
    <property type="component" value="Chromosome"/>
</dbReference>
<keyword evidence="1" id="KW-0812">Transmembrane</keyword>
<dbReference type="PANTHER" id="PTHR45138:SF9">
    <property type="entry name" value="DIGUANYLATE CYCLASE DGCM-RELATED"/>
    <property type="match status" value="1"/>
</dbReference>
<feature type="transmembrane region" description="Helical" evidence="1">
    <location>
        <begin position="263"/>
        <end position="282"/>
    </location>
</feature>
<dbReference type="CDD" id="cd01949">
    <property type="entry name" value="GGDEF"/>
    <property type="match status" value="1"/>
</dbReference>
<reference evidence="3 4" key="1">
    <citation type="submission" date="2023-06" db="EMBL/GenBank/DDBJ databases">
        <authorList>
            <person name="Yushchuk O."/>
            <person name="Binda E."/>
            <person name="Ruckert-Reed C."/>
            <person name="Fedorenko V."/>
            <person name="Kalinowski J."/>
            <person name="Marinelli F."/>
        </authorList>
    </citation>
    <scope>NUCLEOTIDE SEQUENCE [LARGE SCALE GENOMIC DNA]</scope>
    <source>
        <strain evidence="3 4">NRRL 3884</strain>
    </source>
</reference>